<dbReference type="AlphaFoldDB" id="A0A0H3L3S5"/>
<dbReference type="OrthoDB" id="9114396at2"/>
<proteinExistence type="predicted"/>
<keyword evidence="1" id="KW-0472">Membrane</keyword>
<accession>A0A0H3L3S5</accession>
<organism evidence="2 3">
    <name type="scientific">Pantoea ananatis (strain AJ13355)</name>
    <dbReference type="NCBI Taxonomy" id="932677"/>
    <lineage>
        <taxon>Bacteria</taxon>
        <taxon>Pseudomonadati</taxon>
        <taxon>Pseudomonadota</taxon>
        <taxon>Gammaproteobacteria</taxon>
        <taxon>Enterobacterales</taxon>
        <taxon>Erwiniaceae</taxon>
        <taxon>Pantoea</taxon>
    </lineage>
</organism>
<evidence type="ECO:0000313" key="2">
    <source>
        <dbReference type="EMBL" id="BAK13961.1"/>
    </source>
</evidence>
<name>A0A0H3L3S5_PANAA</name>
<evidence type="ECO:0000313" key="3">
    <source>
        <dbReference type="Proteomes" id="UP000006690"/>
    </source>
</evidence>
<dbReference type="eggNOG" id="ENOG50338FX">
    <property type="taxonomic scope" value="Bacteria"/>
</dbReference>
<sequence length="110" mass="12417">MTVLKPAFLIPAALVVGFLGWWLTPHYDAEDENYYISVLCAVPQQNEQQLQKDMKNVIEGSNSDYALQKIHFVPGLAARVIDNWKSLTQEQQQQAALSNHACSQLLMTNK</sequence>
<geneLocation type="plasmid" evidence="2 3">
    <name>pEA320</name>
</geneLocation>
<keyword evidence="1" id="KW-0812">Transmembrane</keyword>
<dbReference type="RefSeq" id="WP_013028026.1">
    <property type="nucleotide sequence ID" value="NC_017533.1"/>
</dbReference>
<dbReference type="PATRIC" id="fig|932677.3.peg.4475"/>
<keyword evidence="2" id="KW-0614">Plasmid</keyword>
<protein>
    <submittedName>
        <fullName evidence="2">Uncharacterized protein</fullName>
    </submittedName>
</protein>
<dbReference type="HOGENOM" id="CLU_2193453_0_0_6"/>
<dbReference type="Proteomes" id="UP000006690">
    <property type="component" value="Plasmid pEA320"/>
</dbReference>
<gene>
    <name evidence="2" type="ORF">PAJ_p0094</name>
</gene>
<dbReference type="EMBL" id="AP012033">
    <property type="protein sequence ID" value="BAK13961.1"/>
    <property type="molecule type" value="Genomic_DNA"/>
</dbReference>
<feature type="transmembrane region" description="Helical" evidence="1">
    <location>
        <begin position="7"/>
        <end position="24"/>
    </location>
</feature>
<dbReference type="KEGG" id="paj:PAJ_p0094"/>
<evidence type="ECO:0000256" key="1">
    <source>
        <dbReference type="SAM" id="Phobius"/>
    </source>
</evidence>
<keyword evidence="1" id="KW-1133">Transmembrane helix</keyword>
<reference evidence="3" key="1">
    <citation type="journal article" date="2012" name="Appl. Microbiol. Biotechnol.">
        <title>The complete genome sequence of Pantoea ananatis AJ13355, an organism with great biotechnological potential.</title>
        <authorList>
            <person name="Hara Y."/>
            <person name="Kadotani N."/>
            <person name="Izui H."/>
            <person name="Katashkina J.I."/>
            <person name="Kuvaeva T.M."/>
            <person name="Andreeva I.G."/>
            <person name="Golubeva L.I."/>
            <person name="Malko D.B."/>
            <person name="Makeev V.J."/>
            <person name="Mashko S.V."/>
            <person name="Kozlov Y.I."/>
        </authorList>
    </citation>
    <scope>NUCLEOTIDE SEQUENCE [LARGE SCALE GENOMIC DNA]</scope>
    <source>
        <strain evidence="3">AJ13355</strain>
        <plasmid evidence="3">Plasmid pEA320</plasmid>
    </source>
</reference>